<dbReference type="GeneID" id="104699222"/>
<proteinExistence type="predicted"/>
<dbReference type="PANTHER" id="PTHR33325:SF11">
    <property type="entry name" value="COLD SHOCK DOMAIN-CONTAINING PROTEIN 4-LIKE"/>
    <property type="match status" value="1"/>
</dbReference>
<keyword evidence="2" id="KW-1185">Reference proteome</keyword>
<reference evidence="3" key="2">
    <citation type="submission" date="2025-08" db="UniProtKB">
        <authorList>
            <consortium name="RefSeq"/>
        </authorList>
    </citation>
    <scope>IDENTIFICATION</scope>
    <source>
        <tissue evidence="3">Leaf</tissue>
    </source>
</reference>
<organism evidence="2 3">
    <name type="scientific">Camelina sativa</name>
    <name type="common">False flax</name>
    <name type="synonym">Myagrum sativum</name>
    <dbReference type="NCBI Taxonomy" id="90675"/>
    <lineage>
        <taxon>Eukaryota</taxon>
        <taxon>Viridiplantae</taxon>
        <taxon>Streptophyta</taxon>
        <taxon>Embryophyta</taxon>
        <taxon>Tracheophyta</taxon>
        <taxon>Spermatophyta</taxon>
        <taxon>Magnoliopsida</taxon>
        <taxon>eudicotyledons</taxon>
        <taxon>Gunneridae</taxon>
        <taxon>Pentapetalae</taxon>
        <taxon>rosids</taxon>
        <taxon>malvids</taxon>
        <taxon>Brassicales</taxon>
        <taxon>Brassicaceae</taxon>
        <taxon>Camelineae</taxon>
        <taxon>Camelina</taxon>
    </lineage>
</organism>
<feature type="compositionally biased region" description="Basic residues" evidence="1">
    <location>
        <begin position="253"/>
        <end position="267"/>
    </location>
</feature>
<feature type="compositionally biased region" description="Basic and acidic residues" evidence="1">
    <location>
        <begin position="209"/>
        <end position="225"/>
    </location>
</feature>
<accession>A0ABM0SL84</accession>
<name>A0ABM0SL84_CAMSA</name>
<evidence type="ECO:0000313" key="3">
    <source>
        <dbReference type="RefSeq" id="XP_010412858.1"/>
    </source>
</evidence>
<gene>
    <name evidence="3" type="primary">LOC104699222</name>
</gene>
<evidence type="ECO:0000256" key="1">
    <source>
        <dbReference type="SAM" id="MobiDB-lite"/>
    </source>
</evidence>
<dbReference type="RefSeq" id="XP_010412858.1">
    <property type="nucleotide sequence ID" value="XM_010414556.2"/>
</dbReference>
<reference evidence="2" key="1">
    <citation type="journal article" date="2014" name="Nat. Commun.">
        <title>The emerging biofuel crop Camelina sativa retains a highly undifferentiated hexaploid genome structure.</title>
        <authorList>
            <person name="Kagale S."/>
            <person name="Koh C."/>
            <person name="Nixon J."/>
            <person name="Bollina V."/>
            <person name="Clarke W.E."/>
            <person name="Tuteja R."/>
            <person name="Spillane C."/>
            <person name="Robinson S.J."/>
            <person name="Links M.G."/>
            <person name="Clarke C."/>
            <person name="Higgins E.E."/>
            <person name="Huebert T."/>
            <person name="Sharpe A.G."/>
            <person name="Parkin I.A."/>
        </authorList>
    </citation>
    <scope>NUCLEOTIDE SEQUENCE [LARGE SCALE GENOMIC DNA]</scope>
    <source>
        <strain evidence="2">cv. DH55</strain>
    </source>
</reference>
<dbReference type="PANTHER" id="PTHR33325">
    <property type="entry name" value="ZINC FINGER, CCHC-TYPE-RELATED"/>
    <property type="match status" value="1"/>
</dbReference>
<sequence length="336" mass="38351">MANLKSLDYPILQASGKNYLEWVKDTEIHLRSNGLAGCIDEEVESTDKKKNKCLQHMHHHIAESLKSQYLFIDNPLALWTQLKRRYGHQKTVLLPKAEFDWKNLRIQDYKSVEEYNSELFRIVSLLRLCGKEVTERELIEKTFSTFSPNNRVLQQQYRHQGFADYGALIECLLLAGQNDELLLMNSVMRPPGTAPLPEANNVDLGKKTTMESKEPKAPHETNYVHRERHYGQGRGGRGRSGRGGRGGQAGRGGRGRGGKGRTSFKPRTKVKSVCDRCGMSNHWSKTCRTPKHLIDAYQEVLKKNPEANYAYIDDEGDFDHENDDLLETSDCLQDDD</sequence>
<dbReference type="Proteomes" id="UP000694864">
    <property type="component" value="Chromosome 6"/>
</dbReference>
<protein>
    <submittedName>
        <fullName evidence="3">Uncharacterized protein LOC104699222</fullName>
    </submittedName>
</protein>
<feature type="compositionally biased region" description="Gly residues" evidence="1">
    <location>
        <begin position="243"/>
        <end position="252"/>
    </location>
</feature>
<evidence type="ECO:0000313" key="2">
    <source>
        <dbReference type="Proteomes" id="UP000694864"/>
    </source>
</evidence>
<feature type="region of interest" description="Disordered" evidence="1">
    <location>
        <begin position="209"/>
        <end position="267"/>
    </location>
</feature>